<sequence>MTDQTRHQRGWIFRRPLVPAVVLTGSLVVASAAGAAEWRRFLGPQGNSISPDSTQVPETWSDNENVKWKADLPGQGVSSPIVVAGKVFVTSYSGYGTGGEDEKIEDLKRHLSCYDAVTGDLLWSKTIDAVQPEDPYSGMGVPAHGYASHTPTSDGKHVFAFFGKSGVIAFDLEGNEIWRNSVGTGSGQQRWGSASSPIVYQSDAQTLVIVNASDESESLFAFDAATGKEVWNTPAGDLASTWSTPNLVKAADRTDLVITVPGEVWGLNPETGKLRWYSRGTTDNTASASPIVIDDVVVAVGGRSGEAVAVKAGGKGDVNESHVVWDANIPCRFATPIHHDGHLYVFNSGVLSCYDAKTGERVNQKRLAASRGGGGNRGGGGRPGGGFGGPGGDRDRSDDRDRGGDGERDGGRGRGGFGGPGGGPGGGFGGRPGGGGGRGGFGDRRNQEYATPVLADGKIYVVAPGGEVYVVGATPEMELRQTNTLTDDSGFSGSPAVSDGRLYLRSGSALYCIAE</sequence>
<feature type="compositionally biased region" description="Gly residues" evidence="1">
    <location>
        <begin position="371"/>
        <end position="391"/>
    </location>
</feature>
<protein>
    <submittedName>
        <fullName evidence="3">Outer membrane biogenesis protein BamB</fullName>
    </submittedName>
</protein>
<dbReference type="PANTHER" id="PTHR34512:SF30">
    <property type="entry name" value="OUTER MEMBRANE PROTEIN ASSEMBLY FACTOR BAMB"/>
    <property type="match status" value="1"/>
</dbReference>
<organism evidence="3 4">
    <name type="scientific">Stieleria maiorica</name>
    <dbReference type="NCBI Taxonomy" id="2795974"/>
    <lineage>
        <taxon>Bacteria</taxon>
        <taxon>Pseudomonadati</taxon>
        <taxon>Planctomycetota</taxon>
        <taxon>Planctomycetia</taxon>
        <taxon>Pirellulales</taxon>
        <taxon>Pirellulaceae</taxon>
        <taxon>Stieleria</taxon>
    </lineage>
</organism>
<dbReference type="RefSeq" id="WP_147865981.1">
    <property type="nucleotide sequence ID" value="NZ_CP036264.1"/>
</dbReference>
<dbReference type="InterPro" id="IPR011047">
    <property type="entry name" value="Quinoprotein_ADH-like_sf"/>
</dbReference>
<evidence type="ECO:0000259" key="2">
    <source>
        <dbReference type="Pfam" id="PF13360"/>
    </source>
</evidence>
<feature type="domain" description="Pyrrolo-quinoline quinone repeat" evidence="2">
    <location>
        <begin position="111"/>
        <end position="363"/>
    </location>
</feature>
<dbReference type="Gene3D" id="2.130.10.10">
    <property type="entry name" value="YVTN repeat-like/Quinoprotein amine dehydrogenase"/>
    <property type="match status" value="2"/>
</dbReference>
<name>A0A5B9M7K0_9BACT</name>
<dbReference type="InterPro" id="IPR018391">
    <property type="entry name" value="PQQ_b-propeller_rpt"/>
</dbReference>
<accession>A0A5B9M7K0</accession>
<dbReference type="SMART" id="SM00564">
    <property type="entry name" value="PQQ"/>
    <property type="match status" value="5"/>
</dbReference>
<evidence type="ECO:0000313" key="4">
    <source>
        <dbReference type="Proteomes" id="UP000321353"/>
    </source>
</evidence>
<dbReference type="KEGG" id="smam:Mal15_01420"/>
<dbReference type="Pfam" id="PF13360">
    <property type="entry name" value="PQQ_2"/>
    <property type="match status" value="1"/>
</dbReference>
<gene>
    <name evidence="3" type="ORF">Mal15_01420</name>
</gene>
<dbReference type="EMBL" id="CP036264">
    <property type="protein sequence ID" value="QEF96116.1"/>
    <property type="molecule type" value="Genomic_DNA"/>
</dbReference>
<keyword evidence="4" id="KW-1185">Reference proteome</keyword>
<reference evidence="3 4" key="1">
    <citation type="submission" date="2019-02" db="EMBL/GenBank/DDBJ databases">
        <title>Planctomycetal bacteria perform biofilm scaping via a novel small molecule.</title>
        <authorList>
            <person name="Jeske O."/>
            <person name="Boedeker C."/>
            <person name="Wiegand S."/>
            <person name="Breitling P."/>
            <person name="Kallscheuer N."/>
            <person name="Jogler M."/>
            <person name="Rohde M."/>
            <person name="Petersen J."/>
            <person name="Medema M.H."/>
            <person name="Surup F."/>
            <person name="Jogler C."/>
        </authorList>
    </citation>
    <scope>NUCLEOTIDE SEQUENCE [LARGE SCALE GENOMIC DNA]</scope>
    <source>
        <strain evidence="3 4">Mal15</strain>
    </source>
</reference>
<feature type="compositionally biased region" description="Gly residues" evidence="1">
    <location>
        <begin position="413"/>
        <end position="440"/>
    </location>
</feature>
<feature type="compositionally biased region" description="Basic and acidic residues" evidence="1">
    <location>
        <begin position="392"/>
        <end position="412"/>
    </location>
</feature>
<dbReference type="InterPro" id="IPR002372">
    <property type="entry name" value="PQQ_rpt_dom"/>
</dbReference>
<dbReference type="Proteomes" id="UP000321353">
    <property type="component" value="Chromosome"/>
</dbReference>
<evidence type="ECO:0000256" key="1">
    <source>
        <dbReference type="SAM" id="MobiDB-lite"/>
    </source>
</evidence>
<dbReference type="PANTHER" id="PTHR34512">
    <property type="entry name" value="CELL SURFACE PROTEIN"/>
    <property type="match status" value="1"/>
</dbReference>
<dbReference type="SUPFAM" id="SSF50998">
    <property type="entry name" value="Quinoprotein alcohol dehydrogenase-like"/>
    <property type="match status" value="1"/>
</dbReference>
<evidence type="ECO:0000313" key="3">
    <source>
        <dbReference type="EMBL" id="QEF96116.1"/>
    </source>
</evidence>
<dbReference type="AlphaFoldDB" id="A0A5B9M7K0"/>
<feature type="region of interest" description="Disordered" evidence="1">
    <location>
        <begin position="366"/>
        <end position="445"/>
    </location>
</feature>
<dbReference type="InterPro" id="IPR015943">
    <property type="entry name" value="WD40/YVTN_repeat-like_dom_sf"/>
</dbReference>
<proteinExistence type="predicted"/>
<dbReference type="Gene3D" id="2.40.10.480">
    <property type="match status" value="1"/>
</dbReference>